<evidence type="ECO:0000256" key="1">
    <source>
        <dbReference type="ARBA" id="ARBA00004651"/>
    </source>
</evidence>
<gene>
    <name evidence="9" type="ORF">A2042_00500</name>
</gene>
<dbReference type="GO" id="GO:0005886">
    <property type="term" value="C:plasma membrane"/>
    <property type="evidence" value="ECO:0007669"/>
    <property type="project" value="UniProtKB-SubCell"/>
</dbReference>
<dbReference type="Pfam" id="PF19300">
    <property type="entry name" value="BPD_transp_1_N"/>
    <property type="match status" value="1"/>
</dbReference>
<feature type="transmembrane region" description="Helical" evidence="7">
    <location>
        <begin position="9"/>
        <end position="30"/>
    </location>
</feature>
<comment type="subcellular location">
    <subcellularLocation>
        <location evidence="1 7">Cell membrane</location>
        <topology evidence="1 7">Multi-pass membrane protein</topology>
    </subcellularLocation>
</comment>
<feature type="transmembrane region" description="Helical" evidence="7">
    <location>
        <begin position="100"/>
        <end position="121"/>
    </location>
</feature>
<feature type="domain" description="ABC transmembrane type-1" evidence="8">
    <location>
        <begin position="94"/>
        <end position="291"/>
    </location>
</feature>
<sequence>MIKLIFRRFLWGIPVLFFVASLTFSLMHVVPGGPFDKEKNLPPAIQKNIEEKYHLDKPVITQYLLYMLSLSKGDLGPSYKYLGRNVNDIISQTFPVSLELGLWAFVIAIILGISTGIISAVRVNTLIDRVSQFVATAGISMPNFVLAVLLILIFSEYLKALPAALWESSRYAILPSLTLSLGPAAYISRLTRGSIIDILGKDYIKTARAKGLSEPLILFKHVIRNSISPIITILGPLGATLVTGSFIVEYIFSIPGMGKFFITAVTNRDYPLIMGITLIYSALIIIANIFVDILYSVIDPRVRMK</sequence>
<dbReference type="PANTHER" id="PTHR30465:SF74">
    <property type="entry name" value="OLIGOPEPTIDE TRANSPORT SYSTEM PERMEASE PROTEIN OPPB"/>
    <property type="match status" value="1"/>
</dbReference>
<dbReference type="AlphaFoldDB" id="A0A1F7RP20"/>
<dbReference type="InterPro" id="IPR000515">
    <property type="entry name" value="MetI-like"/>
</dbReference>
<feature type="transmembrane region" description="Helical" evidence="7">
    <location>
        <begin position="230"/>
        <end position="252"/>
    </location>
</feature>
<dbReference type="PROSITE" id="PS50928">
    <property type="entry name" value="ABC_TM1"/>
    <property type="match status" value="1"/>
</dbReference>
<dbReference type="PANTHER" id="PTHR30465">
    <property type="entry name" value="INNER MEMBRANE ABC TRANSPORTER"/>
    <property type="match status" value="1"/>
</dbReference>
<comment type="caution">
    <text evidence="9">The sequence shown here is derived from an EMBL/GenBank/DDBJ whole genome shotgun (WGS) entry which is preliminary data.</text>
</comment>
<organism evidence="9 10">
    <name type="scientific">Candidatus Schekmanbacteria bacterium GWA2_38_11</name>
    <dbReference type="NCBI Taxonomy" id="1817876"/>
    <lineage>
        <taxon>Bacteria</taxon>
        <taxon>Candidatus Schekmaniibacteriota</taxon>
    </lineage>
</organism>
<dbReference type="InterPro" id="IPR035906">
    <property type="entry name" value="MetI-like_sf"/>
</dbReference>
<evidence type="ECO:0000256" key="3">
    <source>
        <dbReference type="ARBA" id="ARBA00022475"/>
    </source>
</evidence>
<dbReference type="Proteomes" id="UP000178526">
    <property type="component" value="Unassembled WGS sequence"/>
</dbReference>
<dbReference type="EMBL" id="MGDB01000028">
    <property type="protein sequence ID" value="OGL42744.1"/>
    <property type="molecule type" value="Genomic_DNA"/>
</dbReference>
<reference evidence="9 10" key="1">
    <citation type="journal article" date="2016" name="Nat. Commun.">
        <title>Thousands of microbial genomes shed light on interconnected biogeochemical processes in an aquifer system.</title>
        <authorList>
            <person name="Anantharaman K."/>
            <person name="Brown C.T."/>
            <person name="Hug L.A."/>
            <person name="Sharon I."/>
            <person name="Castelle C.J."/>
            <person name="Probst A.J."/>
            <person name="Thomas B.C."/>
            <person name="Singh A."/>
            <person name="Wilkins M.J."/>
            <person name="Karaoz U."/>
            <person name="Brodie E.L."/>
            <person name="Williams K.H."/>
            <person name="Hubbard S.S."/>
            <person name="Banfield J.F."/>
        </authorList>
    </citation>
    <scope>NUCLEOTIDE SEQUENCE [LARGE SCALE GENOMIC DNA]</scope>
</reference>
<feature type="transmembrane region" description="Helical" evidence="7">
    <location>
        <begin position="133"/>
        <end position="154"/>
    </location>
</feature>
<evidence type="ECO:0000256" key="5">
    <source>
        <dbReference type="ARBA" id="ARBA00022989"/>
    </source>
</evidence>
<evidence type="ECO:0000313" key="10">
    <source>
        <dbReference type="Proteomes" id="UP000178526"/>
    </source>
</evidence>
<evidence type="ECO:0000256" key="7">
    <source>
        <dbReference type="RuleBase" id="RU363032"/>
    </source>
</evidence>
<evidence type="ECO:0000256" key="2">
    <source>
        <dbReference type="ARBA" id="ARBA00022448"/>
    </source>
</evidence>
<keyword evidence="6 7" id="KW-0472">Membrane</keyword>
<dbReference type="CDD" id="cd06261">
    <property type="entry name" value="TM_PBP2"/>
    <property type="match status" value="1"/>
</dbReference>
<dbReference type="GO" id="GO:0055085">
    <property type="term" value="P:transmembrane transport"/>
    <property type="evidence" value="ECO:0007669"/>
    <property type="project" value="InterPro"/>
</dbReference>
<dbReference type="Pfam" id="PF00528">
    <property type="entry name" value="BPD_transp_1"/>
    <property type="match status" value="1"/>
</dbReference>
<evidence type="ECO:0000256" key="4">
    <source>
        <dbReference type="ARBA" id="ARBA00022692"/>
    </source>
</evidence>
<comment type="similarity">
    <text evidence="7">Belongs to the binding-protein-dependent transport system permease family.</text>
</comment>
<proteinExistence type="inferred from homology"/>
<evidence type="ECO:0000256" key="6">
    <source>
        <dbReference type="ARBA" id="ARBA00023136"/>
    </source>
</evidence>
<dbReference type="InterPro" id="IPR045621">
    <property type="entry name" value="BPD_transp_1_N"/>
</dbReference>
<keyword evidence="2 7" id="KW-0813">Transport</keyword>
<feature type="transmembrane region" description="Helical" evidence="7">
    <location>
        <begin position="272"/>
        <end position="295"/>
    </location>
</feature>
<dbReference type="Gene3D" id="1.10.3720.10">
    <property type="entry name" value="MetI-like"/>
    <property type="match status" value="1"/>
</dbReference>
<keyword evidence="5 7" id="KW-1133">Transmembrane helix</keyword>
<keyword evidence="4 7" id="KW-0812">Transmembrane</keyword>
<feature type="transmembrane region" description="Helical" evidence="7">
    <location>
        <begin position="169"/>
        <end position="187"/>
    </location>
</feature>
<name>A0A1F7RP20_9BACT</name>
<dbReference type="SUPFAM" id="SSF161098">
    <property type="entry name" value="MetI-like"/>
    <property type="match status" value="1"/>
</dbReference>
<evidence type="ECO:0000313" key="9">
    <source>
        <dbReference type="EMBL" id="OGL42744.1"/>
    </source>
</evidence>
<keyword evidence="3" id="KW-1003">Cell membrane</keyword>
<accession>A0A1F7RP20</accession>
<protein>
    <submittedName>
        <fullName evidence="9">Peptide ABC transporter permease</fullName>
    </submittedName>
</protein>
<evidence type="ECO:0000259" key="8">
    <source>
        <dbReference type="PROSITE" id="PS50928"/>
    </source>
</evidence>